<keyword evidence="6" id="KW-1185">Reference proteome</keyword>
<dbReference type="InterPro" id="IPR000873">
    <property type="entry name" value="AMP-dep_synth/lig_dom"/>
</dbReference>
<keyword evidence="3" id="KW-0472">Membrane</keyword>
<dbReference type="SMART" id="SM00563">
    <property type="entry name" value="PlsC"/>
    <property type="match status" value="1"/>
</dbReference>
<dbReference type="InterPro" id="IPR002123">
    <property type="entry name" value="Plipid/glycerol_acylTrfase"/>
</dbReference>
<feature type="transmembrane region" description="Helical" evidence="3">
    <location>
        <begin position="20"/>
        <end position="40"/>
    </location>
</feature>
<dbReference type="PROSITE" id="PS00455">
    <property type="entry name" value="AMP_BINDING"/>
    <property type="match status" value="1"/>
</dbReference>
<dbReference type="EMBL" id="CP074694">
    <property type="protein sequence ID" value="QVL34357.1"/>
    <property type="molecule type" value="Genomic_DNA"/>
</dbReference>
<dbReference type="AlphaFoldDB" id="A0A8E6EX02"/>
<proteinExistence type="inferred from homology"/>
<keyword evidence="3" id="KW-0812">Transmembrane</keyword>
<evidence type="ECO:0000256" key="2">
    <source>
        <dbReference type="ARBA" id="ARBA00022598"/>
    </source>
</evidence>
<name>A0A8E6EX02_9BACT</name>
<evidence type="ECO:0000256" key="1">
    <source>
        <dbReference type="ARBA" id="ARBA00006432"/>
    </source>
</evidence>
<dbReference type="InterPro" id="IPR045851">
    <property type="entry name" value="AMP-bd_C_sf"/>
</dbReference>
<keyword evidence="2" id="KW-0436">Ligase</keyword>
<dbReference type="Proteomes" id="UP000676194">
    <property type="component" value="Chromosome"/>
</dbReference>
<dbReference type="RefSeq" id="WP_213499327.1">
    <property type="nucleotide sequence ID" value="NZ_CP074694.1"/>
</dbReference>
<dbReference type="CDD" id="cd07989">
    <property type="entry name" value="LPLAT_AGPAT-like"/>
    <property type="match status" value="1"/>
</dbReference>
<evidence type="ECO:0000313" key="5">
    <source>
        <dbReference type="EMBL" id="QVL34357.1"/>
    </source>
</evidence>
<protein>
    <submittedName>
        <fullName evidence="5">AMP-binding protein</fullName>
    </submittedName>
</protein>
<evidence type="ECO:0000313" key="6">
    <source>
        <dbReference type="Proteomes" id="UP000676194"/>
    </source>
</evidence>
<dbReference type="SUPFAM" id="SSF69593">
    <property type="entry name" value="Glycerol-3-phosphate (1)-acyltransferase"/>
    <property type="match status" value="1"/>
</dbReference>
<sequence length="781" mass="87189">MYSISPGLFGIIANSSQLEWLDLFAICAAFLLYLFGLILFPRFFAQPLIWLLTHTIYRVRIFDRDKVPAEGPALIVCNHVSYVDWLFVWAACPRKVRFVGWAGFAKYRLISWVFQITNTIPIDMRASPKAILRTLDSIAEALDAGEVICIFPEATLTRTGTMLPFHRGMERILKNTKRDVPIIPTFLSQVWGSIFSYRTGKLFWKLPEQIPYPVMVTFGSALPKTTPAAEVRRVLEEVSAEAAIREQAYLLPPHRCFVRRACKFRFLNKPCIIDTSTPVHRTLSFGKTLVASICLSRWLKTKLGNEIYVGIWLPSSAGCALANVALGLLGKTTVNLNYTAGKEANLSSARHGMKAVLTSRKFLEKIPLELDDSIERIFLEDGVKAISKYQQISTFLKVVLLPGWVVDLFVLRLGKQSVKDQATVIFSSGTTGQPKGIVLSHGNITSEVSSFCQRVGFITSDRFLGVLPIFHSFGYTVTFWAPLVSGFSVVFYPDPRQAREIGEICRKHRCTLLASTATFLRLYIRRTEKADFATLRIIVCGAEKLPPTLAEEFHKTFDIWPQEGYGCTELSPVVSVNIADVALGGLTQQNQRIGSIGQPIPGVAARIVNPDTYESLGLNKEGMLLIKGPNVMLGYLNQPEMTAKVIRDGWYVTGDMGKIDDDGFIYITGRISRFAKIGGEMVPLEKVEEEMLNIVGTADRLLALTAIPDERKGERLMVLHLSSLQANKKEILTKLSEKGIPNLWIPGERDFFQIEELPVLGTGKLDLKKLKDLALEIGKKS</sequence>
<organism evidence="5 6">
    <name type="scientific">Telmatocola sphagniphila</name>
    <dbReference type="NCBI Taxonomy" id="1123043"/>
    <lineage>
        <taxon>Bacteria</taxon>
        <taxon>Pseudomonadati</taxon>
        <taxon>Planctomycetota</taxon>
        <taxon>Planctomycetia</taxon>
        <taxon>Gemmatales</taxon>
        <taxon>Gemmataceae</taxon>
    </lineage>
</organism>
<dbReference type="GO" id="GO:0016405">
    <property type="term" value="F:CoA-ligase activity"/>
    <property type="evidence" value="ECO:0007669"/>
    <property type="project" value="TreeGrafter"/>
</dbReference>
<dbReference type="PANTHER" id="PTHR24096:SF149">
    <property type="entry name" value="AMP-BINDING DOMAIN-CONTAINING PROTEIN-RELATED"/>
    <property type="match status" value="1"/>
</dbReference>
<accession>A0A8E6EX02</accession>
<reference evidence="5" key="1">
    <citation type="submission" date="2021-05" db="EMBL/GenBank/DDBJ databases">
        <title>Complete genome sequence of the cellulolytic planctomycete Telmatocola sphagniphila SP2T and characterization of the first cellulase from planctomycetes.</title>
        <authorList>
            <person name="Rakitin A.L."/>
            <person name="Beletsky A.V."/>
            <person name="Naumoff D.G."/>
            <person name="Kulichevskaya I.S."/>
            <person name="Mardanov A.V."/>
            <person name="Ravin N.V."/>
            <person name="Dedysh S.N."/>
        </authorList>
    </citation>
    <scope>NUCLEOTIDE SEQUENCE</scope>
    <source>
        <strain evidence="5">SP2T</strain>
    </source>
</reference>
<dbReference type="Pfam" id="PF01553">
    <property type="entry name" value="Acyltransferase"/>
    <property type="match status" value="1"/>
</dbReference>
<gene>
    <name evidence="5" type="ORF">KIH39_10755</name>
</gene>
<evidence type="ECO:0000259" key="4">
    <source>
        <dbReference type="SMART" id="SM00563"/>
    </source>
</evidence>
<dbReference type="Gene3D" id="3.30.300.30">
    <property type="match status" value="1"/>
</dbReference>
<dbReference type="SUPFAM" id="SSF56801">
    <property type="entry name" value="Acetyl-CoA synthetase-like"/>
    <property type="match status" value="1"/>
</dbReference>
<comment type="similarity">
    <text evidence="1">Belongs to the ATP-dependent AMP-binding enzyme family.</text>
</comment>
<evidence type="ECO:0000256" key="3">
    <source>
        <dbReference type="SAM" id="Phobius"/>
    </source>
</evidence>
<dbReference type="InterPro" id="IPR042099">
    <property type="entry name" value="ANL_N_sf"/>
</dbReference>
<dbReference type="GO" id="GO:0016746">
    <property type="term" value="F:acyltransferase activity"/>
    <property type="evidence" value="ECO:0007669"/>
    <property type="project" value="InterPro"/>
</dbReference>
<dbReference type="Pfam" id="PF00501">
    <property type="entry name" value="AMP-binding"/>
    <property type="match status" value="1"/>
</dbReference>
<dbReference type="InterPro" id="IPR020845">
    <property type="entry name" value="AMP-binding_CS"/>
</dbReference>
<feature type="domain" description="Phospholipid/glycerol acyltransferase" evidence="4">
    <location>
        <begin position="73"/>
        <end position="190"/>
    </location>
</feature>
<dbReference type="PANTHER" id="PTHR24096">
    <property type="entry name" value="LONG-CHAIN-FATTY-ACID--COA LIGASE"/>
    <property type="match status" value="1"/>
</dbReference>
<dbReference type="KEGG" id="tsph:KIH39_10755"/>
<dbReference type="Gene3D" id="3.40.50.12780">
    <property type="entry name" value="N-terminal domain of ligase-like"/>
    <property type="match status" value="1"/>
</dbReference>
<keyword evidence="3" id="KW-1133">Transmembrane helix</keyword>